<protein>
    <recommendedName>
        <fullName evidence="3">Secreted protein</fullName>
    </recommendedName>
</protein>
<evidence type="ECO:0000313" key="1">
    <source>
        <dbReference type="EMBL" id="MDT0681945.1"/>
    </source>
</evidence>
<dbReference type="EMBL" id="JAVRHL010000001">
    <property type="protein sequence ID" value="MDT0681945.1"/>
    <property type="molecule type" value="Genomic_DNA"/>
</dbReference>
<keyword evidence="2" id="KW-1185">Reference proteome</keyword>
<dbReference type="RefSeq" id="WP_311689694.1">
    <property type="nucleotide sequence ID" value="NZ_JAVRHL010000001.1"/>
</dbReference>
<organism evidence="1 2">
    <name type="scientific">Tropicimonas omnivorans</name>
    <dbReference type="NCBI Taxonomy" id="3075590"/>
    <lineage>
        <taxon>Bacteria</taxon>
        <taxon>Pseudomonadati</taxon>
        <taxon>Pseudomonadota</taxon>
        <taxon>Alphaproteobacteria</taxon>
        <taxon>Rhodobacterales</taxon>
        <taxon>Roseobacteraceae</taxon>
        <taxon>Tropicimonas</taxon>
    </lineage>
</organism>
<name>A0ABU3DE52_9RHOB</name>
<dbReference type="Pfam" id="PF22011">
    <property type="entry name" value="DUF6931"/>
    <property type="match status" value="1"/>
</dbReference>
<reference evidence="1 2" key="1">
    <citation type="submission" date="2023-09" db="EMBL/GenBank/DDBJ databases">
        <authorList>
            <person name="Rey-Velasco X."/>
        </authorList>
    </citation>
    <scope>NUCLEOTIDE SEQUENCE [LARGE SCALE GENOMIC DNA]</scope>
    <source>
        <strain evidence="1 2">F158</strain>
    </source>
</reference>
<sequence length="195" mass="20843">MGDVGSSSGAPPARRNLRFEAAQDLFDGLPELAEDVTARPDGEDAVSFATALAEGPTPEEAITVCAYNLPRRYAVWWGHECLRRAEQVLGEDDTELMKLAADWVANQNEQTRYAALNAAMAQKDVSPGGWIAFGAGWAGGSMSGPDLPPVPPAPHLTAKAVNAGILTVLARIDLENRRRTLGSFVRMAIQLSEDA</sequence>
<proteinExistence type="predicted"/>
<dbReference type="InterPro" id="IPR053855">
    <property type="entry name" value="DUF6931"/>
</dbReference>
<accession>A0ABU3DE52</accession>
<evidence type="ECO:0000313" key="2">
    <source>
        <dbReference type="Proteomes" id="UP001265259"/>
    </source>
</evidence>
<gene>
    <name evidence="1" type="ORF">RM543_04545</name>
</gene>
<dbReference type="Proteomes" id="UP001265259">
    <property type="component" value="Unassembled WGS sequence"/>
</dbReference>
<comment type="caution">
    <text evidence="1">The sequence shown here is derived from an EMBL/GenBank/DDBJ whole genome shotgun (WGS) entry which is preliminary data.</text>
</comment>
<evidence type="ECO:0008006" key="3">
    <source>
        <dbReference type="Google" id="ProtNLM"/>
    </source>
</evidence>